<keyword evidence="2" id="KW-0560">Oxidoreductase</keyword>
<evidence type="ECO:0000259" key="3">
    <source>
        <dbReference type="SMART" id="SM00829"/>
    </source>
</evidence>
<reference evidence="4 5" key="1">
    <citation type="submission" date="2023-10" db="EMBL/GenBank/DDBJ databases">
        <title>Draft genome sequence of Xylaria bambusicola isolate GMP-LS, the root and basal stem rot pathogen of sugarcane in Indonesia.</title>
        <authorList>
            <person name="Selvaraj P."/>
            <person name="Muralishankar V."/>
            <person name="Muruganantham S."/>
            <person name="Sp S."/>
            <person name="Haryani S."/>
            <person name="Lau K.J.X."/>
            <person name="Naqvi N.I."/>
        </authorList>
    </citation>
    <scope>NUCLEOTIDE SEQUENCE [LARGE SCALE GENOMIC DNA]</scope>
    <source>
        <strain evidence="4">GMP-LS</strain>
    </source>
</reference>
<dbReference type="Pfam" id="PF00107">
    <property type="entry name" value="ADH_zinc_N"/>
    <property type="match status" value="1"/>
</dbReference>
<sequence length="385" mass="41171">MIGVALLKIIRTAQKNSGSKFLVNKQKERNMATNKAIVIVEKGKVEIRELPLPKLKEGHILVKVNAVGINPTDWKSIHNAQPKTFGSRSGCDFAGEVVEVGPGVTKDIKKGDRSAGMVFGASVHAPDTGAFGEYVATKEHVQLKPPASVTDEEAATLGVSVTTVGQGLYKTLKLPLPTKPVATPFPVLIYGGSTATGIYGIKYAKLSGLTVIATSSPHNFALLRSIGADHVFDYKSPTVGADIRALTDNKLKHAWDCTGYGAAICAAALSDNEEGGKPKYATIIPVKREVFDEGNPVVDGPHFTVGYDAYGVAYPRGGKEHVPDPEEAEFARMFWEITQGLLESGKLIPLKPEVNRLGKGLEGVLLGLDELKNDRVSGTKLVYTL</sequence>
<dbReference type="SUPFAM" id="SSF51735">
    <property type="entry name" value="NAD(P)-binding Rossmann-fold domains"/>
    <property type="match status" value="1"/>
</dbReference>
<dbReference type="SUPFAM" id="SSF50129">
    <property type="entry name" value="GroES-like"/>
    <property type="match status" value="1"/>
</dbReference>
<proteinExistence type="inferred from homology"/>
<evidence type="ECO:0000313" key="4">
    <source>
        <dbReference type="EMBL" id="KAK5630024.1"/>
    </source>
</evidence>
<dbReference type="PANTHER" id="PTHR45348">
    <property type="entry name" value="HYPOTHETICAL OXIDOREDUCTASE (EUROFUNG)"/>
    <property type="match status" value="1"/>
</dbReference>
<protein>
    <recommendedName>
        <fullName evidence="3">Enoyl reductase (ER) domain-containing protein</fullName>
    </recommendedName>
</protein>
<name>A0AAN7UMN4_9PEZI</name>
<evidence type="ECO:0000313" key="5">
    <source>
        <dbReference type="Proteomes" id="UP001305414"/>
    </source>
</evidence>
<dbReference type="InterPro" id="IPR011032">
    <property type="entry name" value="GroES-like_sf"/>
</dbReference>
<organism evidence="4 5">
    <name type="scientific">Xylaria bambusicola</name>
    <dbReference type="NCBI Taxonomy" id="326684"/>
    <lineage>
        <taxon>Eukaryota</taxon>
        <taxon>Fungi</taxon>
        <taxon>Dikarya</taxon>
        <taxon>Ascomycota</taxon>
        <taxon>Pezizomycotina</taxon>
        <taxon>Sordariomycetes</taxon>
        <taxon>Xylariomycetidae</taxon>
        <taxon>Xylariales</taxon>
        <taxon>Xylariaceae</taxon>
        <taxon>Xylaria</taxon>
    </lineage>
</organism>
<dbReference type="Pfam" id="PF08240">
    <property type="entry name" value="ADH_N"/>
    <property type="match status" value="1"/>
</dbReference>
<dbReference type="InterPro" id="IPR036291">
    <property type="entry name" value="NAD(P)-bd_dom_sf"/>
</dbReference>
<dbReference type="PANTHER" id="PTHR45348:SF2">
    <property type="entry name" value="ZINC-TYPE ALCOHOL DEHYDROGENASE-LIKE PROTEIN C2E1P3.01"/>
    <property type="match status" value="1"/>
</dbReference>
<dbReference type="Gene3D" id="3.40.50.720">
    <property type="entry name" value="NAD(P)-binding Rossmann-like Domain"/>
    <property type="match status" value="1"/>
</dbReference>
<accession>A0AAN7UMN4</accession>
<evidence type="ECO:0000256" key="2">
    <source>
        <dbReference type="ARBA" id="ARBA00023002"/>
    </source>
</evidence>
<evidence type="ECO:0000256" key="1">
    <source>
        <dbReference type="ARBA" id="ARBA00008072"/>
    </source>
</evidence>
<gene>
    <name evidence="4" type="ORF">RRF57_005739</name>
</gene>
<dbReference type="EMBL" id="JAWHQM010000013">
    <property type="protein sequence ID" value="KAK5630024.1"/>
    <property type="molecule type" value="Genomic_DNA"/>
</dbReference>
<dbReference type="InterPro" id="IPR013149">
    <property type="entry name" value="ADH-like_C"/>
</dbReference>
<dbReference type="InterPro" id="IPR047122">
    <property type="entry name" value="Trans-enoyl_RdTase-like"/>
</dbReference>
<feature type="domain" description="Enoyl reductase (ER)" evidence="3">
    <location>
        <begin position="43"/>
        <end position="366"/>
    </location>
</feature>
<dbReference type="GO" id="GO:0016651">
    <property type="term" value="F:oxidoreductase activity, acting on NAD(P)H"/>
    <property type="evidence" value="ECO:0007669"/>
    <property type="project" value="InterPro"/>
</dbReference>
<dbReference type="Proteomes" id="UP001305414">
    <property type="component" value="Unassembled WGS sequence"/>
</dbReference>
<dbReference type="InterPro" id="IPR013154">
    <property type="entry name" value="ADH-like_N"/>
</dbReference>
<comment type="similarity">
    <text evidence="1">Belongs to the zinc-containing alcohol dehydrogenase family.</text>
</comment>
<comment type="caution">
    <text evidence="4">The sequence shown here is derived from an EMBL/GenBank/DDBJ whole genome shotgun (WGS) entry which is preliminary data.</text>
</comment>
<dbReference type="SMART" id="SM00829">
    <property type="entry name" value="PKS_ER"/>
    <property type="match status" value="1"/>
</dbReference>
<dbReference type="AlphaFoldDB" id="A0AAN7UMN4"/>
<dbReference type="Gene3D" id="3.90.180.10">
    <property type="entry name" value="Medium-chain alcohol dehydrogenases, catalytic domain"/>
    <property type="match status" value="1"/>
</dbReference>
<dbReference type="CDD" id="cd08249">
    <property type="entry name" value="enoyl_reductase_like"/>
    <property type="match status" value="1"/>
</dbReference>
<dbReference type="InterPro" id="IPR020843">
    <property type="entry name" value="ER"/>
</dbReference>
<keyword evidence="5" id="KW-1185">Reference proteome</keyword>